<keyword evidence="1" id="KW-1133">Transmembrane helix</keyword>
<evidence type="ECO:0000313" key="4">
    <source>
        <dbReference type="Proteomes" id="UP000026960"/>
    </source>
</evidence>
<dbReference type="PaxDb" id="65489-OBART11G18350.1"/>
<dbReference type="GO" id="GO:0016413">
    <property type="term" value="F:O-acetyltransferase activity"/>
    <property type="evidence" value="ECO:0007669"/>
    <property type="project" value="InterPro"/>
</dbReference>
<name>A0A0D3HNH3_9ORYZ</name>
<keyword evidence="4" id="KW-1185">Reference proteome</keyword>
<feature type="domain" description="Trichome birefringence-like N-terminal" evidence="2">
    <location>
        <begin position="66"/>
        <end position="118"/>
    </location>
</feature>
<feature type="transmembrane region" description="Helical" evidence="1">
    <location>
        <begin position="20"/>
        <end position="38"/>
    </location>
</feature>
<dbReference type="STRING" id="65489.A0A0D3HNH3"/>
<sequence length="208" mass="22900">MKFHEVIKLPSIAHYGLRYVLPAAAVAACVLVLAAVSLPGRVPLPPLLAPEVTKNTVDGVGGDRSGCDIFKGEWVPDMSGEPPPYTGESCPVIHGHYDCMRYGRPDLGYVRWRWRPDGGCEMRRRAREPVAAPDADLDLNELIRGGVVRDLAADHHRWPPSSSQLLPGAEVADAVLQIERLVFKDLVADTIRELADVGLRLPRRKLVF</sequence>
<dbReference type="AlphaFoldDB" id="A0A0D3HNH3"/>
<dbReference type="PANTHER" id="PTHR32285">
    <property type="entry name" value="PROTEIN TRICHOME BIREFRINGENCE-LIKE 9-RELATED"/>
    <property type="match status" value="1"/>
</dbReference>
<reference evidence="3" key="1">
    <citation type="journal article" date="2009" name="Rice">
        <title>De Novo Next Generation Sequencing of Plant Genomes.</title>
        <authorList>
            <person name="Rounsley S."/>
            <person name="Marri P.R."/>
            <person name="Yu Y."/>
            <person name="He R."/>
            <person name="Sisneros N."/>
            <person name="Goicoechea J.L."/>
            <person name="Lee S.J."/>
            <person name="Angelova A."/>
            <person name="Kudrna D."/>
            <person name="Luo M."/>
            <person name="Affourtit J."/>
            <person name="Desany B."/>
            <person name="Knight J."/>
            <person name="Niazi F."/>
            <person name="Egholm M."/>
            <person name="Wing R.A."/>
        </authorList>
    </citation>
    <scope>NUCLEOTIDE SEQUENCE [LARGE SCALE GENOMIC DNA]</scope>
    <source>
        <strain evidence="3">cv. IRGC 105608</strain>
    </source>
</reference>
<protein>
    <recommendedName>
        <fullName evidence="2">Trichome birefringence-like N-terminal domain-containing protein</fullName>
    </recommendedName>
</protein>
<dbReference type="Proteomes" id="UP000026960">
    <property type="component" value="Chromosome 11"/>
</dbReference>
<dbReference type="InterPro" id="IPR025846">
    <property type="entry name" value="TBL_N"/>
</dbReference>
<reference evidence="3" key="2">
    <citation type="submission" date="2015-03" db="UniProtKB">
        <authorList>
            <consortium name="EnsemblPlants"/>
        </authorList>
    </citation>
    <scope>IDENTIFICATION</scope>
</reference>
<dbReference type="PROSITE" id="PS51257">
    <property type="entry name" value="PROKAR_LIPOPROTEIN"/>
    <property type="match status" value="1"/>
</dbReference>
<evidence type="ECO:0000259" key="2">
    <source>
        <dbReference type="Pfam" id="PF14416"/>
    </source>
</evidence>
<keyword evidence="1" id="KW-0812">Transmembrane</keyword>
<organism evidence="3">
    <name type="scientific">Oryza barthii</name>
    <dbReference type="NCBI Taxonomy" id="65489"/>
    <lineage>
        <taxon>Eukaryota</taxon>
        <taxon>Viridiplantae</taxon>
        <taxon>Streptophyta</taxon>
        <taxon>Embryophyta</taxon>
        <taxon>Tracheophyta</taxon>
        <taxon>Spermatophyta</taxon>
        <taxon>Magnoliopsida</taxon>
        <taxon>Liliopsida</taxon>
        <taxon>Poales</taxon>
        <taxon>Poaceae</taxon>
        <taxon>BOP clade</taxon>
        <taxon>Oryzoideae</taxon>
        <taxon>Oryzeae</taxon>
        <taxon>Oryzinae</taxon>
        <taxon>Oryza</taxon>
    </lineage>
</organism>
<keyword evidence="1" id="KW-0472">Membrane</keyword>
<accession>A0A0D3HNH3</accession>
<dbReference type="InterPro" id="IPR029962">
    <property type="entry name" value="TBL"/>
</dbReference>
<evidence type="ECO:0000256" key="1">
    <source>
        <dbReference type="SAM" id="Phobius"/>
    </source>
</evidence>
<evidence type="ECO:0000313" key="3">
    <source>
        <dbReference type="EnsemblPlants" id="OBART11G18350.1"/>
    </source>
</evidence>
<proteinExistence type="predicted"/>
<dbReference type="EnsemblPlants" id="OBART11G18350.1">
    <property type="protein sequence ID" value="OBART11G18350.1"/>
    <property type="gene ID" value="OBART11G18350"/>
</dbReference>
<dbReference type="Gramene" id="OBART11G18350.1">
    <property type="protein sequence ID" value="OBART11G18350.1"/>
    <property type="gene ID" value="OBART11G18350"/>
</dbReference>
<dbReference type="HOGENOM" id="CLU_1322684_0_0_1"/>
<dbReference type="GO" id="GO:0005794">
    <property type="term" value="C:Golgi apparatus"/>
    <property type="evidence" value="ECO:0007669"/>
    <property type="project" value="TreeGrafter"/>
</dbReference>
<dbReference type="Pfam" id="PF14416">
    <property type="entry name" value="PMR5N"/>
    <property type="match status" value="1"/>
</dbReference>
<dbReference type="PANTHER" id="PTHR32285:SF61">
    <property type="entry name" value="OS06G0272800 PROTEIN"/>
    <property type="match status" value="1"/>
</dbReference>